<gene>
    <name evidence="1" type="ordered locus">Mnod_3590</name>
</gene>
<name>B8INY3_METNO</name>
<dbReference type="AlphaFoldDB" id="B8INY3"/>
<evidence type="ECO:0000313" key="2">
    <source>
        <dbReference type="Proteomes" id="UP000008207"/>
    </source>
</evidence>
<dbReference type="OrthoDB" id="8024304at2"/>
<protein>
    <submittedName>
        <fullName evidence="1">Uncharacterized protein</fullName>
    </submittedName>
</protein>
<accession>B8INY3</accession>
<dbReference type="RefSeq" id="WP_015930156.1">
    <property type="nucleotide sequence ID" value="NC_011894.1"/>
</dbReference>
<dbReference type="Proteomes" id="UP000008207">
    <property type="component" value="Chromosome"/>
</dbReference>
<proteinExistence type="predicted"/>
<sequence length="65" mass="7122">MRSDLVDLTVEIARETDLAVLVHEGDKSKAVWLPKSVVEIVRDDPMPGLATITLPERVAVEKGLV</sequence>
<dbReference type="STRING" id="460265.Mnod_3590"/>
<organism evidence="1 2">
    <name type="scientific">Methylobacterium nodulans (strain LMG 21967 / CNCM I-2342 / ORS 2060)</name>
    <dbReference type="NCBI Taxonomy" id="460265"/>
    <lineage>
        <taxon>Bacteria</taxon>
        <taxon>Pseudomonadati</taxon>
        <taxon>Pseudomonadota</taxon>
        <taxon>Alphaproteobacteria</taxon>
        <taxon>Hyphomicrobiales</taxon>
        <taxon>Methylobacteriaceae</taxon>
        <taxon>Methylobacterium</taxon>
    </lineage>
</organism>
<evidence type="ECO:0000313" key="1">
    <source>
        <dbReference type="EMBL" id="ACL58499.1"/>
    </source>
</evidence>
<keyword evidence="2" id="KW-1185">Reference proteome</keyword>
<dbReference type="EMBL" id="CP001349">
    <property type="protein sequence ID" value="ACL58499.1"/>
    <property type="molecule type" value="Genomic_DNA"/>
</dbReference>
<dbReference type="KEGG" id="mno:Mnod_3590"/>
<reference evidence="1 2" key="1">
    <citation type="submission" date="2009-01" db="EMBL/GenBank/DDBJ databases">
        <title>Complete sequence of chromosome of Methylobacterium nodulans ORS 2060.</title>
        <authorList>
            <consortium name="US DOE Joint Genome Institute"/>
            <person name="Lucas S."/>
            <person name="Copeland A."/>
            <person name="Lapidus A."/>
            <person name="Glavina del Rio T."/>
            <person name="Dalin E."/>
            <person name="Tice H."/>
            <person name="Bruce D."/>
            <person name="Goodwin L."/>
            <person name="Pitluck S."/>
            <person name="Sims D."/>
            <person name="Brettin T."/>
            <person name="Detter J.C."/>
            <person name="Han C."/>
            <person name="Larimer F."/>
            <person name="Land M."/>
            <person name="Hauser L."/>
            <person name="Kyrpides N."/>
            <person name="Ivanova N."/>
            <person name="Marx C.J."/>
            <person name="Richardson P."/>
        </authorList>
    </citation>
    <scope>NUCLEOTIDE SEQUENCE [LARGE SCALE GENOMIC DNA]</scope>
    <source>
        <strain evidence="2">LMG 21967 / CNCM I-2342 / ORS 2060</strain>
    </source>
</reference>
<dbReference type="HOGENOM" id="CLU_2844855_0_0_5"/>